<name>A0ABS4KQK2_9CLOT</name>
<accession>A0ABS4KQK2</accession>
<protein>
    <recommendedName>
        <fullName evidence="6">Ferredoxin</fullName>
    </recommendedName>
</protein>
<keyword evidence="3 6" id="KW-0249">Electron transport</keyword>
<keyword evidence="1 6" id="KW-0813">Transport</keyword>
<dbReference type="RefSeq" id="WP_209701376.1">
    <property type="nucleotide sequence ID" value="NZ_JAGGLM010000004.1"/>
</dbReference>
<evidence type="ECO:0000259" key="7">
    <source>
        <dbReference type="PROSITE" id="PS51379"/>
    </source>
</evidence>
<comment type="function">
    <text evidence="6">Ferredoxins are iron-sulfur proteins that transfer electrons in a wide variety of metabolic reactions.</text>
</comment>
<evidence type="ECO:0000313" key="9">
    <source>
        <dbReference type="Proteomes" id="UP001519307"/>
    </source>
</evidence>
<dbReference type="Pfam" id="PF13370">
    <property type="entry name" value="Fer4_13"/>
    <property type="match status" value="1"/>
</dbReference>
<dbReference type="InterPro" id="IPR051269">
    <property type="entry name" value="Fe-S_cluster_ET"/>
</dbReference>
<dbReference type="Proteomes" id="UP001519307">
    <property type="component" value="Unassembled WGS sequence"/>
</dbReference>
<dbReference type="SUPFAM" id="SSF54862">
    <property type="entry name" value="4Fe-4S ferredoxins"/>
    <property type="match status" value="1"/>
</dbReference>
<dbReference type="PRINTS" id="PR00352">
    <property type="entry name" value="3FE4SFRDOXIN"/>
</dbReference>
<feature type="domain" description="4Fe-4S ferredoxin-type" evidence="7">
    <location>
        <begin position="1"/>
        <end position="29"/>
    </location>
</feature>
<comment type="caution">
    <text evidence="8">The sequence shown here is derived from an EMBL/GenBank/DDBJ whole genome shotgun (WGS) entry which is preliminary data.</text>
</comment>
<proteinExistence type="predicted"/>
<dbReference type="PANTHER" id="PTHR36923">
    <property type="entry name" value="FERREDOXIN"/>
    <property type="match status" value="1"/>
</dbReference>
<dbReference type="InterPro" id="IPR001080">
    <property type="entry name" value="3Fe4S_ferredoxin"/>
</dbReference>
<dbReference type="PROSITE" id="PS51379">
    <property type="entry name" value="4FE4S_FER_2"/>
    <property type="match status" value="1"/>
</dbReference>
<dbReference type="PANTHER" id="PTHR36923:SF3">
    <property type="entry name" value="FERREDOXIN"/>
    <property type="match status" value="1"/>
</dbReference>
<sequence length="63" mass="6732">MNAIVNKDTCISCGLCESICPEVFTIEEDGKAGVLVDEVPETLEDDSVEARDSCPVDAISIEN</sequence>
<keyword evidence="2 6" id="KW-0479">Metal-binding</keyword>
<dbReference type="EMBL" id="JAGGLM010000004">
    <property type="protein sequence ID" value="MBP2032318.1"/>
    <property type="molecule type" value="Genomic_DNA"/>
</dbReference>
<evidence type="ECO:0000313" key="8">
    <source>
        <dbReference type="EMBL" id="MBP2032318.1"/>
    </source>
</evidence>
<dbReference type="InterPro" id="IPR017900">
    <property type="entry name" value="4Fe4S_Fe_S_CS"/>
</dbReference>
<dbReference type="PROSITE" id="PS00198">
    <property type="entry name" value="4FE4S_FER_1"/>
    <property type="match status" value="1"/>
</dbReference>
<evidence type="ECO:0000256" key="2">
    <source>
        <dbReference type="ARBA" id="ARBA00022723"/>
    </source>
</evidence>
<reference evidence="8 9" key="1">
    <citation type="submission" date="2021-03" db="EMBL/GenBank/DDBJ databases">
        <title>Genomic Encyclopedia of Type Strains, Phase IV (KMG-IV): sequencing the most valuable type-strain genomes for metagenomic binning, comparative biology and taxonomic classification.</title>
        <authorList>
            <person name="Goeker M."/>
        </authorList>
    </citation>
    <scope>NUCLEOTIDE SEQUENCE [LARGE SCALE GENOMIC DNA]</scope>
    <source>
        <strain evidence="8 9">DSM 28783</strain>
    </source>
</reference>
<keyword evidence="4 6" id="KW-0408">Iron</keyword>
<dbReference type="Gene3D" id="3.30.70.20">
    <property type="match status" value="1"/>
</dbReference>
<keyword evidence="5 6" id="KW-0411">Iron-sulfur</keyword>
<evidence type="ECO:0000256" key="1">
    <source>
        <dbReference type="ARBA" id="ARBA00022448"/>
    </source>
</evidence>
<dbReference type="InterPro" id="IPR017896">
    <property type="entry name" value="4Fe4S_Fe-S-bd"/>
</dbReference>
<evidence type="ECO:0000256" key="6">
    <source>
        <dbReference type="RuleBase" id="RU368020"/>
    </source>
</evidence>
<gene>
    <name evidence="8" type="ORF">J2Z42_000983</name>
</gene>
<organism evidence="8 9">
    <name type="scientific">Clostridium algifaecis</name>
    <dbReference type="NCBI Taxonomy" id="1472040"/>
    <lineage>
        <taxon>Bacteria</taxon>
        <taxon>Bacillati</taxon>
        <taxon>Bacillota</taxon>
        <taxon>Clostridia</taxon>
        <taxon>Eubacteriales</taxon>
        <taxon>Clostridiaceae</taxon>
        <taxon>Clostridium</taxon>
    </lineage>
</organism>
<evidence type="ECO:0000256" key="4">
    <source>
        <dbReference type="ARBA" id="ARBA00023004"/>
    </source>
</evidence>
<evidence type="ECO:0000256" key="3">
    <source>
        <dbReference type="ARBA" id="ARBA00022982"/>
    </source>
</evidence>
<keyword evidence="9" id="KW-1185">Reference proteome</keyword>
<evidence type="ECO:0000256" key="5">
    <source>
        <dbReference type="ARBA" id="ARBA00023014"/>
    </source>
</evidence>